<feature type="region of interest" description="Disordered" evidence="1">
    <location>
        <begin position="1"/>
        <end position="29"/>
    </location>
</feature>
<reference evidence="2 3" key="1">
    <citation type="journal article" date="2023" name="ISME J.">
        <title>Thermophilic Dehalococcoidia with unusual traits shed light on an unexpected past.</title>
        <authorList>
            <person name="Palmer M."/>
            <person name="Covington J.K."/>
            <person name="Zhou E.M."/>
            <person name="Thomas S.C."/>
            <person name="Habib N."/>
            <person name="Seymour C.O."/>
            <person name="Lai D."/>
            <person name="Johnston J."/>
            <person name="Hashimi A."/>
            <person name="Jiao J.Y."/>
            <person name="Muok A.R."/>
            <person name="Liu L."/>
            <person name="Xian W.D."/>
            <person name="Zhi X.Y."/>
            <person name="Li M.M."/>
            <person name="Silva L.P."/>
            <person name="Bowen B.P."/>
            <person name="Louie K."/>
            <person name="Briegel A."/>
            <person name="Pett-Ridge J."/>
            <person name="Weber P.K."/>
            <person name="Tocheva E.I."/>
            <person name="Woyke T."/>
            <person name="Northen T.R."/>
            <person name="Mayali X."/>
            <person name="Li W.J."/>
            <person name="Hedlund B.P."/>
        </authorList>
    </citation>
    <scope>NUCLEOTIDE SEQUENCE [LARGE SCALE GENOMIC DNA]</scope>
    <source>
        <strain evidence="2 3">YIM 72310</strain>
    </source>
</reference>
<organism evidence="2 3">
    <name type="scientific">Tepidiforma flava</name>
    <dbReference type="NCBI Taxonomy" id="3004094"/>
    <lineage>
        <taxon>Bacteria</taxon>
        <taxon>Bacillati</taxon>
        <taxon>Chloroflexota</taxon>
        <taxon>Tepidiformia</taxon>
        <taxon>Tepidiformales</taxon>
        <taxon>Tepidiformaceae</taxon>
        <taxon>Tepidiforma</taxon>
    </lineage>
</organism>
<accession>A0ABY7M8S0</accession>
<evidence type="ECO:0000256" key="1">
    <source>
        <dbReference type="SAM" id="MobiDB-lite"/>
    </source>
</evidence>
<dbReference type="Proteomes" id="UP001212803">
    <property type="component" value="Chromosome"/>
</dbReference>
<keyword evidence="3" id="KW-1185">Reference proteome</keyword>
<evidence type="ECO:0000313" key="3">
    <source>
        <dbReference type="Proteomes" id="UP001212803"/>
    </source>
</evidence>
<protein>
    <submittedName>
        <fullName evidence="2">Uncharacterized protein</fullName>
    </submittedName>
</protein>
<proteinExistence type="predicted"/>
<name>A0ABY7M8S0_9CHLR</name>
<evidence type="ECO:0000313" key="2">
    <source>
        <dbReference type="EMBL" id="WBL36086.1"/>
    </source>
</evidence>
<gene>
    <name evidence="2" type="ORF">O0235_00175</name>
</gene>
<dbReference type="EMBL" id="CP115149">
    <property type="protein sequence ID" value="WBL36086.1"/>
    <property type="molecule type" value="Genomic_DNA"/>
</dbReference>
<sequence>MSRRTMPLCTSAFGPFDPSPGNGPAVSDGMTPVHAEAGVACVGIGETAVPVLPAAAAAVGVDPGPLPLPAAGEAAPLLPVPLELPLSLQPTSAIAATPPNSRRAFRRVSCACSVSRSNCRPRSVMS</sequence>